<dbReference type="RefSeq" id="WP_407349730.1">
    <property type="nucleotide sequence ID" value="NZ_CP136864.1"/>
</dbReference>
<keyword evidence="6" id="KW-1185">Reference proteome</keyword>
<comment type="catalytic activity">
    <reaction evidence="2">
        <text>2 GTP = 3',3'-c-di-GMP + 2 diphosphate</text>
        <dbReference type="Rhea" id="RHEA:24898"/>
        <dbReference type="ChEBI" id="CHEBI:33019"/>
        <dbReference type="ChEBI" id="CHEBI:37565"/>
        <dbReference type="ChEBI" id="CHEBI:58805"/>
        <dbReference type="EC" id="2.7.7.65"/>
    </reaction>
</comment>
<evidence type="ECO:0000259" key="4">
    <source>
        <dbReference type="PROSITE" id="PS50887"/>
    </source>
</evidence>
<organism evidence="5 6">
    <name type="scientific">Congregibacter variabilis</name>
    <dbReference type="NCBI Taxonomy" id="3081200"/>
    <lineage>
        <taxon>Bacteria</taxon>
        <taxon>Pseudomonadati</taxon>
        <taxon>Pseudomonadota</taxon>
        <taxon>Gammaproteobacteria</taxon>
        <taxon>Cellvibrionales</taxon>
        <taxon>Halieaceae</taxon>
        <taxon>Congregibacter</taxon>
    </lineage>
</organism>
<keyword evidence="3" id="KW-1133">Transmembrane helix</keyword>
<dbReference type="PANTHER" id="PTHR45138:SF9">
    <property type="entry name" value="DIGUANYLATE CYCLASE DGCM-RELATED"/>
    <property type="match status" value="1"/>
</dbReference>
<accession>A0ABZ0I6G4</accession>
<dbReference type="Proteomes" id="UP001626537">
    <property type="component" value="Chromosome"/>
</dbReference>
<evidence type="ECO:0000313" key="5">
    <source>
        <dbReference type="EMBL" id="WOJ95097.1"/>
    </source>
</evidence>
<name>A0ABZ0I6G4_9GAMM</name>
<keyword evidence="5" id="KW-0808">Transferase</keyword>
<dbReference type="PANTHER" id="PTHR45138">
    <property type="entry name" value="REGULATORY COMPONENTS OF SENSORY TRANSDUCTION SYSTEM"/>
    <property type="match status" value="1"/>
</dbReference>
<dbReference type="InterPro" id="IPR050469">
    <property type="entry name" value="Diguanylate_Cyclase"/>
</dbReference>
<dbReference type="NCBIfam" id="TIGR00254">
    <property type="entry name" value="GGDEF"/>
    <property type="match status" value="1"/>
</dbReference>
<dbReference type="CDD" id="cd01949">
    <property type="entry name" value="GGDEF"/>
    <property type="match status" value="1"/>
</dbReference>
<dbReference type="InterPro" id="IPR029787">
    <property type="entry name" value="Nucleotide_cyclase"/>
</dbReference>
<proteinExistence type="predicted"/>
<evidence type="ECO:0000313" key="6">
    <source>
        <dbReference type="Proteomes" id="UP001626537"/>
    </source>
</evidence>
<dbReference type="EC" id="2.7.7.65" evidence="1"/>
<evidence type="ECO:0000256" key="3">
    <source>
        <dbReference type="SAM" id="Phobius"/>
    </source>
</evidence>
<dbReference type="EMBL" id="CP136864">
    <property type="protein sequence ID" value="WOJ95097.1"/>
    <property type="molecule type" value="Genomic_DNA"/>
</dbReference>
<gene>
    <name evidence="5" type="ORF">R0135_07970</name>
</gene>
<dbReference type="GO" id="GO:0052621">
    <property type="term" value="F:diguanylate cyclase activity"/>
    <property type="evidence" value="ECO:0007669"/>
    <property type="project" value="UniProtKB-EC"/>
</dbReference>
<feature type="transmembrane region" description="Helical" evidence="3">
    <location>
        <begin position="296"/>
        <end position="319"/>
    </location>
</feature>
<dbReference type="SUPFAM" id="SSF55073">
    <property type="entry name" value="Nucleotide cyclase"/>
    <property type="match status" value="1"/>
</dbReference>
<keyword evidence="3" id="KW-0472">Membrane</keyword>
<keyword evidence="3" id="KW-0812">Transmembrane</keyword>
<dbReference type="PROSITE" id="PS50887">
    <property type="entry name" value="GGDEF"/>
    <property type="match status" value="1"/>
</dbReference>
<dbReference type="Gene3D" id="6.10.340.10">
    <property type="match status" value="1"/>
</dbReference>
<feature type="transmembrane region" description="Helical" evidence="3">
    <location>
        <begin position="25"/>
        <end position="47"/>
    </location>
</feature>
<evidence type="ECO:0000256" key="1">
    <source>
        <dbReference type="ARBA" id="ARBA00012528"/>
    </source>
</evidence>
<dbReference type="Gene3D" id="3.30.70.270">
    <property type="match status" value="1"/>
</dbReference>
<dbReference type="Pfam" id="PF00990">
    <property type="entry name" value="GGDEF"/>
    <property type="match status" value="1"/>
</dbReference>
<keyword evidence="5" id="KW-0548">Nucleotidyltransferase</keyword>
<dbReference type="InterPro" id="IPR043128">
    <property type="entry name" value="Rev_trsase/Diguanyl_cyclase"/>
</dbReference>
<protein>
    <recommendedName>
        <fullName evidence="1">diguanylate cyclase</fullName>
        <ecNumber evidence="1">2.7.7.65</ecNumber>
    </recommendedName>
</protein>
<reference evidence="5 6" key="1">
    <citation type="submission" date="2023-10" db="EMBL/GenBank/DDBJ databases">
        <title>Two novel species belonging to the OM43/NOR5 clade.</title>
        <authorList>
            <person name="Park M."/>
        </authorList>
    </citation>
    <scope>NUCLEOTIDE SEQUENCE [LARGE SCALE GENOMIC DNA]</scope>
    <source>
        <strain evidence="5 6">IMCC43200</strain>
    </source>
</reference>
<evidence type="ECO:0000256" key="2">
    <source>
        <dbReference type="ARBA" id="ARBA00034247"/>
    </source>
</evidence>
<dbReference type="SMART" id="SM00267">
    <property type="entry name" value="GGDEF"/>
    <property type="match status" value="1"/>
</dbReference>
<sequence>MSLSSPELSLKQRGVLSHLPLRVRLAAAFVTSLVAVLTLVSMTYVAVNFSSKQSNELQIAGAKLDFVNDLTLASTALQLAATRYVYLGHDSAREYVTNNIDLWLNEIAACRERSCLNQERIDDVDTHLNAFLDAFNLVATSRSDIANALISDFANLRVSAPTTNNTVDYPGAGQINSINDHISTIEATLLAYFVTSDSQRISDAEAHLDELKGHLASTFGALEETQNTAVGSFSIDRLENSLYANIQRIRSYAYLVNVVLPSEAREMEYLASNVAAEVHEEIAALQTSMQSNRQNFYVWVFSLTAFVLLLSIPMFFWLLNSVTSPLKNLSAVFHRLTQGSEEKIIGAELTKDEIGDLFKAAEAFRRENVRERELLADYRELSRNLESQVTERTRELEAKNAELDHIASVDKLTDTYNRRALDAALSAELERANRYQRPLSVLLMDIDFFKHVNDQYGHLTGDKVLVTLCQKIKENLRASDILGRWGGEEFLVICPETDLEQARNAAEKVRRAIEKTDFELSKNITISVGISVLMENATVESLVAEADKALYLAKSQGRNRVCIAPMMLAPLHAAPPQ</sequence>
<dbReference type="InterPro" id="IPR000160">
    <property type="entry name" value="GGDEF_dom"/>
</dbReference>
<feature type="domain" description="GGDEF" evidence="4">
    <location>
        <begin position="437"/>
        <end position="566"/>
    </location>
</feature>